<reference evidence="2 4" key="1">
    <citation type="journal article" date="2015" name="Genome Announc.">
        <title>Complete Genome Sequence of Corynebacterium kutscheri DSM 20755, a Corynebacterial Type Strain with Remarkably Low G+C Content of Chromosomal DNA.</title>
        <authorList>
            <person name="Ruckert C."/>
            <person name="Albersmeier A."/>
            <person name="Winkler A."/>
            <person name="Tauch A."/>
        </authorList>
    </citation>
    <scope>NUCLEOTIDE SEQUENCE [LARGE SCALE GENOMIC DNA]</scope>
    <source>
        <strain evidence="2 4">DSM 20755</strain>
    </source>
</reference>
<evidence type="ECO:0000259" key="1">
    <source>
        <dbReference type="Pfam" id="PF12740"/>
    </source>
</evidence>
<name>A0A0F6QZB3_9CORY</name>
<dbReference type="EMBL" id="LR134377">
    <property type="protein sequence ID" value="VEH04837.1"/>
    <property type="molecule type" value="Genomic_DNA"/>
</dbReference>
<dbReference type="Pfam" id="PF12740">
    <property type="entry name" value="PETase"/>
    <property type="match status" value="1"/>
</dbReference>
<gene>
    <name evidence="3" type="ORF">NCTC949_00296</name>
    <name evidence="2" type="ORF">UL82_01975</name>
</gene>
<sequence length="284" mass="29814">MAEKLSKHLSKLSKRGPHRVLVGSLDYAGLPGKIYTPSTGNGIPAIAFGHDWLKDISKYHATLRHFASWGIAVAAPNTERTLSPNHRGFAADLESCLQILASVKLGTGQVVVSPQRLGLVGHGMGASAAVLAAASRPGLKGVAALYPSQSTPPATTAATAITAPGLVLGMDENPIFDYGNPAEIAAQWGGICAYREIEGATHHSLTEDTLFKMLTGAGRTKAKHHELIRGLVTGFLLATLGDEKKYSAFAQRDAVAKKVVSFSGSELAEKATQLSTQKIPGLSK</sequence>
<accession>A0A0F6QZB3</accession>
<reference evidence="3 5" key="2">
    <citation type="submission" date="2018-12" db="EMBL/GenBank/DDBJ databases">
        <authorList>
            <consortium name="Pathogen Informatics"/>
        </authorList>
    </citation>
    <scope>NUCLEOTIDE SEQUENCE [LARGE SCALE GENOMIC DNA]</scope>
    <source>
        <strain evidence="3 5">NCTC949</strain>
    </source>
</reference>
<evidence type="ECO:0000313" key="2">
    <source>
        <dbReference type="EMBL" id="AKE40620.1"/>
    </source>
</evidence>
<organism evidence="2 4">
    <name type="scientific">Corynebacterium kutscheri</name>
    <dbReference type="NCBI Taxonomy" id="35755"/>
    <lineage>
        <taxon>Bacteria</taxon>
        <taxon>Bacillati</taxon>
        <taxon>Actinomycetota</taxon>
        <taxon>Actinomycetes</taxon>
        <taxon>Mycobacteriales</taxon>
        <taxon>Corynebacteriaceae</taxon>
        <taxon>Corynebacterium</taxon>
    </lineage>
</organism>
<evidence type="ECO:0000313" key="5">
    <source>
        <dbReference type="Proteomes" id="UP000271380"/>
    </source>
</evidence>
<keyword evidence="4" id="KW-1185">Reference proteome</keyword>
<dbReference type="InterPro" id="IPR041127">
    <property type="entry name" value="PET_hydrolase/cutinase-like"/>
</dbReference>
<dbReference type="PANTHER" id="PTHR33428:SF14">
    <property type="entry name" value="CARBOXYLESTERASE TYPE B DOMAIN-CONTAINING PROTEIN"/>
    <property type="match status" value="1"/>
</dbReference>
<dbReference type="PANTHER" id="PTHR33428">
    <property type="entry name" value="CHLOROPHYLLASE-2, CHLOROPLASTIC"/>
    <property type="match status" value="1"/>
</dbReference>
<dbReference type="KEGG" id="cku:UL82_01975"/>
<protein>
    <submittedName>
        <fullName evidence="3">Abhydrolase domain-containing protein 5</fullName>
    </submittedName>
    <submittedName>
        <fullName evidence="2">Dienelactone hydrolase-like enzyme</fullName>
    </submittedName>
</protein>
<dbReference type="Proteomes" id="UP000271380">
    <property type="component" value="Chromosome"/>
</dbReference>
<dbReference type="AlphaFoldDB" id="A0A0F6QZB3"/>
<dbReference type="GO" id="GO:0016787">
    <property type="term" value="F:hydrolase activity"/>
    <property type="evidence" value="ECO:0007669"/>
    <property type="project" value="UniProtKB-KW"/>
</dbReference>
<dbReference type="SUPFAM" id="SSF53474">
    <property type="entry name" value="alpha/beta-Hydrolases"/>
    <property type="match status" value="1"/>
</dbReference>
<keyword evidence="2" id="KW-0378">Hydrolase</keyword>
<dbReference type="RefSeq" id="WP_046438729.1">
    <property type="nucleotide sequence ID" value="NZ_CP011312.1"/>
</dbReference>
<dbReference type="Proteomes" id="UP000033457">
    <property type="component" value="Chromosome"/>
</dbReference>
<dbReference type="STRING" id="35755.UL82_01975"/>
<dbReference type="OrthoDB" id="4772420at2"/>
<dbReference type="Gene3D" id="3.40.50.1820">
    <property type="entry name" value="alpha/beta hydrolase"/>
    <property type="match status" value="1"/>
</dbReference>
<evidence type="ECO:0000313" key="3">
    <source>
        <dbReference type="EMBL" id="VEH04837.1"/>
    </source>
</evidence>
<proteinExistence type="predicted"/>
<dbReference type="EMBL" id="CP011312">
    <property type="protein sequence ID" value="AKE40620.1"/>
    <property type="molecule type" value="Genomic_DNA"/>
</dbReference>
<dbReference type="HOGENOM" id="CLU_085645_0_0_11"/>
<evidence type="ECO:0000313" key="4">
    <source>
        <dbReference type="Proteomes" id="UP000033457"/>
    </source>
</evidence>
<feature type="domain" description="PET hydrolase/cutinase-like" evidence="1">
    <location>
        <begin position="31"/>
        <end position="175"/>
    </location>
</feature>
<dbReference type="InterPro" id="IPR029058">
    <property type="entry name" value="AB_hydrolase_fold"/>
</dbReference>